<keyword evidence="1" id="KW-0472">Membrane</keyword>
<evidence type="ECO:0000256" key="1">
    <source>
        <dbReference type="SAM" id="Phobius"/>
    </source>
</evidence>
<keyword evidence="1" id="KW-0812">Transmembrane</keyword>
<proteinExistence type="predicted"/>
<evidence type="ECO:0000313" key="2">
    <source>
        <dbReference type="EMBL" id="CBA71776.1"/>
    </source>
</evidence>
<name>D2TWM1_9GAMM</name>
<reference evidence="2" key="1">
    <citation type="journal article" date="2010" name="Insect Mol. Biol.">
        <title>The draft genome sequence of Arsenophonus nasoniae, son-killer bacterium of Nasonia vitripennis, reveals genes associated with virulence and symbiosis.</title>
        <authorList>
            <person name="Wilkes T."/>
            <person name="Darby A.C."/>
            <person name="Choi J."/>
            <person name="Colborne J.K."/>
            <person name="Werren J.H."/>
            <person name="Hurst G.D.D."/>
        </authorList>
    </citation>
    <scope>NUCLEOTIDE SEQUENCE</scope>
</reference>
<sequence length="272" mass="29479">MNEAKMSFWSDFADGFTSVYTKYLPGLFTGDTYFPDNPVREARAHEIAVDCQTYASKNALSIKAIEDNVVELNNYLKGMYEKEINDEKIKFEKFSFNTLNFEIPTMIAPIITANIVSESITVGATSYLVSTGEIGAAALVELVGLPASFEIASMAASGGATIGVVLAIGSVVGKIKRDKLQKAIHEGCKSRYKLAKAANINHSISQSIKVINASITELKGVDVPLAAIEEHLSGLIEKQLNTINENSQSSTMIELQNLDVNRGSWTDEDGSV</sequence>
<gene>
    <name evidence="2" type="ORF">ARN_04550</name>
</gene>
<keyword evidence="1" id="KW-1133">Transmembrane helix</keyword>
<accession>D2TWM1</accession>
<dbReference type="AlphaFoldDB" id="D2TWM1"/>
<organism evidence="2">
    <name type="scientific">Arsenophonus nasoniae</name>
    <name type="common">son-killer infecting Nasonia vitripennis</name>
    <dbReference type="NCBI Taxonomy" id="638"/>
    <lineage>
        <taxon>Bacteria</taxon>
        <taxon>Pseudomonadati</taxon>
        <taxon>Pseudomonadota</taxon>
        <taxon>Gammaproteobacteria</taxon>
        <taxon>Enterobacterales</taxon>
        <taxon>Morganellaceae</taxon>
        <taxon>Arsenophonus</taxon>
    </lineage>
</organism>
<protein>
    <submittedName>
        <fullName evidence="2">Uncharacterized protein</fullName>
    </submittedName>
</protein>
<feature type="transmembrane region" description="Helical" evidence="1">
    <location>
        <begin position="151"/>
        <end position="172"/>
    </location>
</feature>
<dbReference type="EMBL" id="FN545160">
    <property type="protein sequence ID" value="CBA71776.1"/>
    <property type="molecule type" value="Genomic_DNA"/>
</dbReference>